<dbReference type="AlphaFoldDB" id="A0A1J7BIT3"/>
<dbReference type="Gene3D" id="3.40.630.190">
    <property type="entry name" value="LCP protein"/>
    <property type="match status" value="1"/>
</dbReference>
<dbReference type="Gene3D" id="3.30.70.2390">
    <property type="match status" value="1"/>
</dbReference>
<dbReference type="Pfam" id="PF13399">
    <property type="entry name" value="LytR_C"/>
    <property type="match status" value="1"/>
</dbReference>
<feature type="domain" description="LytR/CpsA/Psr regulator C-terminal" evidence="4">
    <location>
        <begin position="371"/>
        <end position="461"/>
    </location>
</feature>
<evidence type="ECO:0000259" key="3">
    <source>
        <dbReference type="Pfam" id="PF03816"/>
    </source>
</evidence>
<evidence type="ECO:0000313" key="6">
    <source>
        <dbReference type="Proteomes" id="UP000243342"/>
    </source>
</evidence>
<feature type="compositionally biased region" description="Low complexity" evidence="2">
    <location>
        <begin position="332"/>
        <end position="346"/>
    </location>
</feature>
<dbReference type="EMBL" id="MLCF01000021">
    <property type="protein sequence ID" value="OIV38493.1"/>
    <property type="molecule type" value="Genomic_DNA"/>
</dbReference>
<protein>
    <recommendedName>
        <fullName evidence="7">Transcriptional regulator</fullName>
    </recommendedName>
</protein>
<feature type="domain" description="Cell envelope-related transcriptional attenuator" evidence="3">
    <location>
        <begin position="82"/>
        <end position="238"/>
    </location>
</feature>
<dbReference type="InterPro" id="IPR050922">
    <property type="entry name" value="LytR/CpsA/Psr_CW_biosynth"/>
</dbReference>
<evidence type="ECO:0000259" key="4">
    <source>
        <dbReference type="Pfam" id="PF13399"/>
    </source>
</evidence>
<comment type="caution">
    <text evidence="5">The sequence shown here is derived from an EMBL/GenBank/DDBJ whole genome shotgun (WGS) entry which is preliminary data.</text>
</comment>
<dbReference type="PANTHER" id="PTHR33392:SF6">
    <property type="entry name" value="POLYISOPRENYL-TEICHOIC ACID--PEPTIDOGLYCAN TEICHOIC ACID TRANSFERASE TAGU"/>
    <property type="match status" value="1"/>
</dbReference>
<dbReference type="STRING" id="1428644.BIV57_05480"/>
<dbReference type="InterPro" id="IPR004474">
    <property type="entry name" value="LytR_CpsA_psr"/>
</dbReference>
<feature type="region of interest" description="Disordered" evidence="2">
    <location>
        <begin position="321"/>
        <end position="364"/>
    </location>
</feature>
<dbReference type="PANTHER" id="PTHR33392">
    <property type="entry name" value="POLYISOPRENYL-TEICHOIC ACID--PEPTIDOGLYCAN TEICHOIC ACID TRANSFERASE TAGU"/>
    <property type="match status" value="1"/>
</dbReference>
<accession>A0A1J7BIT3</accession>
<comment type="similarity">
    <text evidence="1">Belongs to the LytR/CpsA/Psr (LCP) family.</text>
</comment>
<gene>
    <name evidence="5" type="ORF">BIV57_05480</name>
</gene>
<dbReference type="Pfam" id="PF03816">
    <property type="entry name" value="LytR_cpsA_psr"/>
    <property type="match status" value="1"/>
</dbReference>
<evidence type="ECO:0000256" key="1">
    <source>
        <dbReference type="ARBA" id="ARBA00006068"/>
    </source>
</evidence>
<proteinExistence type="inferred from homology"/>
<evidence type="ECO:0000313" key="5">
    <source>
        <dbReference type="EMBL" id="OIV38493.1"/>
    </source>
</evidence>
<dbReference type="Proteomes" id="UP000243342">
    <property type="component" value="Unassembled WGS sequence"/>
</dbReference>
<reference evidence="5 6" key="1">
    <citation type="submission" date="2016-10" db="EMBL/GenBank/DDBJ databases">
        <title>Genome sequence of Streptomyces gilvigriseus MUSC 26.</title>
        <authorList>
            <person name="Lee L.-H."/>
            <person name="Ser H.-L."/>
        </authorList>
    </citation>
    <scope>NUCLEOTIDE SEQUENCE [LARGE SCALE GENOMIC DNA]</scope>
    <source>
        <strain evidence="5 6">MUSC 26</strain>
    </source>
</reference>
<feature type="compositionally biased region" description="Low complexity" evidence="2">
    <location>
        <begin position="355"/>
        <end position="364"/>
    </location>
</feature>
<evidence type="ECO:0000256" key="2">
    <source>
        <dbReference type="SAM" id="MobiDB-lite"/>
    </source>
</evidence>
<keyword evidence="6" id="KW-1185">Reference proteome</keyword>
<organism evidence="5 6">
    <name type="scientific">Mangrovactinospora gilvigrisea</name>
    <dbReference type="NCBI Taxonomy" id="1428644"/>
    <lineage>
        <taxon>Bacteria</taxon>
        <taxon>Bacillati</taxon>
        <taxon>Actinomycetota</taxon>
        <taxon>Actinomycetes</taxon>
        <taxon>Kitasatosporales</taxon>
        <taxon>Streptomycetaceae</taxon>
        <taxon>Mangrovactinospora</taxon>
    </lineage>
</organism>
<name>A0A1J7BIT3_9ACTN</name>
<dbReference type="NCBIfam" id="TIGR00350">
    <property type="entry name" value="lytR_cpsA_psr"/>
    <property type="match status" value="1"/>
</dbReference>
<sequence length="503" mass="51737">MLAVVVLLGAGGAYAYYRHLNGNLQHNAGDLTLGDTPMHKSKANAAGQTPLNILLIGNDSRAGKENVKLGGSAADAARKPLADVEMLLHVSADRSNASVLSIPRDTRVDIPECKDGKTGQKYPAGSAPINTSLQHGGPGCTVATWYKLTGIPIDHYMMVDFSGVVDMADAVGGVPVCVKSNVHDPDSHLRLTKGTHTIQGVTALEWLRTRHGFEDGSDIGRTHAQHMYLNALLRKMKSDSTMGSPSKLTSLAEQATKKVSVDKGIDSIGRLYSLGTTLKKVDLDRMTMLTMPWAPDPQDPQAHVVPTSDAKQLFAMVRNDVPLDKNGKPKKAGSTSSSGASPAGSGSAAGGGATSGSSSGASASAADTSSIAVSVQNASLTPGRAKSLTQGLVKQGFGKAVNGGNAPTQGSDTSTELVYPTGNTQAKADATAVAGALRIPTSAVKAASDVRQVTLRVGADWPSGDDYSSALPKAGSVPKSASAQSADDSTACMTVNTAGGYTF</sequence>
<evidence type="ECO:0008006" key="7">
    <source>
        <dbReference type="Google" id="ProtNLM"/>
    </source>
</evidence>
<feature type="region of interest" description="Disordered" evidence="2">
    <location>
        <begin position="462"/>
        <end position="486"/>
    </location>
</feature>
<dbReference type="InterPro" id="IPR027381">
    <property type="entry name" value="LytR/CpsA/Psr_C"/>
</dbReference>